<gene>
    <name evidence="2" type="ORF">BT96DRAFT_979277</name>
</gene>
<organism evidence="2 3">
    <name type="scientific">Gymnopus androsaceus JB14</name>
    <dbReference type="NCBI Taxonomy" id="1447944"/>
    <lineage>
        <taxon>Eukaryota</taxon>
        <taxon>Fungi</taxon>
        <taxon>Dikarya</taxon>
        <taxon>Basidiomycota</taxon>
        <taxon>Agaricomycotina</taxon>
        <taxon>Agaricomycetes</taxon>
        <taxon>Agaricomycetidae</taxon>
        <taxon>Agaricales</taxon>
        <taxon>Marasmiineae</taxon>
        <taxon>Omphalotaceae</taxon>
        <taxon>Gymnopus</taxon>
    </lineage>
</organism>
<reference evidence="2" key="1">
    <citation type="journal article" date="2019" name="Environ. Microbiol.">
        <title>Fungal ecological strategies reflected in gene transcription - a case study of two litter decomposers.</title>
        <authorList>
            <person name="Barbi F."/>
            <person name="Kohler A."/>
            <person name="Barry K."/>
            <person name="Baskaran P."/>
            <person name="Daum C."/>
            <person name="Fauchery L."/>
            <person name="Ihrmark K."/>
            <person name="Kuo A."/>
            <person name="LaButti K."/>
            <person name="Lipzen A."/>
            <person name="Morin E."/>
            <person name="Grigoriev I.V."/>
            <person name="Henrissat B."/>
            <person name="Lindahl B."/>
            <person name="Martin F."/>
        </authorList>
    </citation>
    <scope>NUCLEOTIDE SEQUENCE</scope>
    <source>
        <strain evidence="2">JB14</strain>
    </source>
</reference>
<keyword evidence="1" id="KW-0812">Transmembrane</keyword>
<feature type="transmembrane region" description="Helical" evidence="1">
    <location>
        <begin position="143"/>
        <end position="161"/>
    </location>
</feature>
<name>A0A6A4H5T1_9AGAR</name>
<keyword evidence="1" id="KW-1133">Transmembrane helix</keyword>
<keyword evidence="1" id="KW-0472">Membrane</keyword>
<evidence type="ECO:0000313" key="3">
    <source>
        <dbReference type="Proteomes" id="UP000799118"/>
    </source>
</evidence>
<feature type="transmembrane region" description="Helical" evidence="1">
    <location>
        <begin position="7"/>
        <end position="32"/>
    </location>
</feature>
<accession>A0A6A4H5T1</accession>
<keyword evidence="3" id="KW-1185">Reference proteome</keyword>
<sequence length="184" mass="20888">MPQTLRVPLLTLTLTRFIIVLILSFLVNGVIIVYHSGDHNNDHISSWPTWKIVVVSVVVGLFLITLIVLIVLRRRQLHTRFLNRSRNTAPTSTSVPLIAPSPPTYSIGYPNHTVYDEYSAPPGSFVPMKGDHVNDGGRHYPPVSMLIMLSFFLFFLSSVLVSHSHRAHHQVQDMTFEAMYRELE</sequence>
<proteinExistence type="predicted"/>
<protein>
    <submittedName>
        <fullName evidence="2">Uncharacterized protein</fullName>
    </submittedName>
</protein>
<evidence type="ECO:0000313" key="2">
    <source>
        <dbReference type="EMBL" id="KAE9392704.1"/>
    </source>
</evidence>
<feature type="transmembrane region" description="Helical" evidence="1">
    <location>
        <begin position="52"/>
        <end position="72"/>
    </location>
</feature>
<evidence type="ECO:0000256" key="1">
    <source>
        <dbReference type="SAM" id="Phobius"/>
    </source>
</evidence>
<dbReference type="Proteomes" id="UP000799118">
    <property type="component" value="Unassembled WGS sequence"/>
</dbReference>
<dbReference type="EMBL" id="ML769589">
    <property type="protein sequence ID" value="KAE9392704.1"/>
    <property type="molecule type" value="Genomic_DNA"/>
</dbReference>
<dbReference type="AlphaFoldDB" id="A0A6A4H5T1"/>